<keyword evidence="2" id="KW-1185">Reference proteome</keyword>
<protein>
    <submittedName>
        <fullName evidence="1">Uncharacterized protein</fullName>
    </submittedName>
</protein>
<sequence length="169" mass="18935">MNTSRSSSQVDLPLIKRIANNLLGRCAIPFDVLPLDRELYDVCKKVLSSDFLLPSSVYPWFDKYLVVGVIVASTAYSHLPYRTQVFVVNYSACVTALDDVFQTDPEHMGGFSERFIRGLPQGDPIQEVLAKLMLEISKHYGRTQSSLILGSTLDFVTSLSIDLEIPRMT</sequence>
<dbReference type="Proteomes" id="UP001465976">
    <property type="component" value="Unassembled WGS sequence"/>
</dbReference>
<accession>A0ABR3FQP8</accession>
<organism evidence="1 2">
    <name type="scientific">Marasmius crinis-equi</name>
    <dbReference type="NCBI Taxonomy" id="585013"/>
    <lineage>
        <taxon>Eukaryota</taxon>
        <taxon>Fungi</taxon>
        <taxon>Dikarya</taxon>
        <taxon>Basidiomycota</taxon>
        <taxon>Agaricomycotina</taxon>
        <taxon>Agaricomycetes</taxon>
        <taxon>Agaricomycetidae</taxon>
        <taxon>Agaricales</taxon>
        <taxon>Marasmiineae</taxon>
        <taxon>Marasmiaceae</taxon>
        <taxon>Marasmius</taxon>
    </lineage>
</organism>
<proteinExistence type="predicted"/>
<reference evidence="1 2" key="1">
    <citation type="submission" date="2024-02" db="EMBL/GenBank/DDBJ databases">
        <title>A draft genome for the cacao thread blight pathogen Marasmius crinis-equi.</title>
        <authorList>
            <person name="Cohen S.P."/>
            <person name="Baruah I.K."/>
            <person name="Amoako-Attah I."/>
            <person name="Bukari Y."/>
            <person name="Meinhardt L.W."/>
            <person name="Bailey B.A."/>
        </authorList>
    </citation>
    <scope>NUCLEOTIDE SEQUENCE [LARGE SCALE GENOMIC DNA]</scope>
    <source>
        <strain evidence="1 2">GH-76</strain>
    </source>
</reference>
<dbReference type="Gene3D" id="1.10.600.10">
    <property type="entry name" value="Farnesyl Diphosphate Synthase"/>
    <property type="match status" value="1"/>
</dbReference>
<comment type="caution">
    <text evidence="1">The sequence shown here is derived from an EMBL/GenBank/DDBJ whole genome shotgun (WGS) entry which is preliminary data.</text>
</comment>
<evidence type="ECO:0000313" key="2">
    <source>
        <dbReference type="Proteomes" id="UP001465976"/>
    </source>
</evidence>
<evidence type="ECO:0000313" key="1">
    <source>
        <dbReference type="EMBL" id="KAL0577772.1"/>
    </source>
</evidence>
<dbReference type="InterPro" id="IPR008949">
    <property type="entry name" value="Isoprenoid_synthase_dom_sf"/>
</dbReference>
<dbReference type="EMBL" id="JBAHYK010000138">
    <property type="protein sequence ID" value="KAL0577772.1"/>
    <property type="molecule type" value="Genomic_DNA"/>
</dbReference>
<feature type="non-terminal residue" evidence="1">
    <location>
        <position position="169"/>
    </location>
</feature>
<name>A0ABR3FQP8_9AGAR</name>
<dbReference type="SUPFAM" id="SSF48576">
    <property type="entry name" value="Terpenoid synthases"/>
    <property type="match status" value="1"/>
</dbReference>
<gene>
    <name evidence="1" type="ORF">V5O48_004199</name>
</gene>